<organism evidence="2 3">
    <name type="scientific">Candidatus Jettenia ecosi</name>
    <dbReference type="NCBI Taxonomy" id="2494326"/>
    <lineage>
        <taxon>Bacteria</taxon>
        <taxon>Pseudomonadati</taxon>
        <taxon>Planctomycetota</taxon>
        <taxon>Candidatus Brocadiia</taxon>
        <taxon>Candidatus Brocadiales</taxon>
        <taxon>Candidatus Brocadiaceae</taxon>
        <taxon>Candidatus Jettenia</taxon>
    </lineage>
</organism>
<evidence type="ECO:0000256" key="1">
    <source>
        <dbReference type="SAM" id="MobiDB-lite"/>
    </source>
</evidence>
<protein>
    <submittedName>
        <fullName evidence="2">Uncharacterized protein</fullName>
    </submittedName>
</protein>
<dbReference type="AlphaFoldDB" id="A0A533Q5F1"/>
<feature type="region of interest" description="Disordered" evidence="1">
    <location>
        <begin position="1"/>
        <end position="46"/>
    </location>
</feature>
<sequence length="46" mass="5377">MAEKRRKDRIESDPRQNRPKLFRSVEPSKQGVSSFSSRVAESRNDN</sequence>
<proteinExistence type="predicted"/>
<feature type="compositionally biased region" description="Basic and acidic residues" evidence="1">
    <location>
        <begin position="1"/>
        <end position="16"/>
    </location>
</feature>
<name>A0A533Q5F1_9BACT</name>
<dbReference type="Proteomes" id="UP000319783">
    <property type="component" value="Unassembled WGS sequence"/>
</dbReference>
<evidence type="ECO:0000313" key="3">
    <source>
        <dbReference type="Proteomes" id="UP000319783"/>
    </source>
</evidence>
<dbReference type="EMBL" id="SULG01000222">
    <property type="protein sequence ID" value="TLD39775.1"/>
    <property type="molecule type" value="Genomic_DNA"/>
</dbReference>
<gene>
    <name evidence="2" type="ORF">JETT_3969</name>
</gene>
<reference evidence="2 3" key="1">
    <citation type="submission" date="2019-04" db="EMBL/GenBank/DDBJ databases">
        <title>Genome of a novel bacterium Candidatus Jettenia ecosi reconstructed from metagenome of an anammox bioreactor.</title>
        <authorList>
            <person name="Mardanov A.V."/>
            <person name="Beletsky A.V."/>
            <person name="Ravin N.V."/>
            <person name="Botchkova E.A."/>
            <person name="Litti Y.V."/>
            <person name="Nozhevnikova A.N."/>
        </authorList>
    </citation>
    <scope>NUCLEOTIDE SEQUENCE [LARGE SCALE GENOMIC DNA]</scope>
    <source>
        <strain evidence="2">J2</strain>
    </source>
</reference>
<feature type="compositionally biased region" description="Polar residues" evidence="1">
    <location>
        <begin position="30"/>
        <end position="39"/>
    </location>
</feature>
<evidence type="ECO:0000313" key="2">
    <source>
        <dbReference type="EMBL" id="TLD39775.1"/>
    </source>
</evidence>
<comment type="caution">
    <text evidence="2">The sequence shown here is derived from an EMBL/GenBank/DDBJ whole genome shotgun (WGS) entry which is preliminary data.</text>
</comment>
<accession>A0A533Q5F1</accession>